<dbReference type="InterPro" id="IPR035979">
    <property type="entry name" value="RBD_domain_sf"/>
</dbReference>
<evidence type="ECO:0000256" key="1">
    <source>
        <dbReference type="ARBA" id="ARBA00022737"/>
    </source>
</evidence>
<dbReference type="CDD" id="cd12254">
    <property type="entry name" value="RRM_hnRNPH_ESRPs_RBM12_like"/>
    <property type="match status" value="1"/>
</dbReference>
<organism evidence="6">
    <name type="scientific">Noctiluca scintillans</name>
    <name type="common">Sea sparkle</name>
    <name type="synonym">Red tide dinoflagellate</name>
    <dbReference type="NCBI Taxonomy" id="2966"/>
    <lineage>
        <taxon>Eukaryota</taxon>
        <taxon>Sar</taxon>
        <taxon>Alveolata</taxon>
        <taxon>Dinophyceae</taxon>
        <taxon>Noctilucales</taxon>
        <taxon>Noctilucaceae</taxon>
        <taxon>Noctiluca</taxon>
    </lineage>
</organism>
<dbReference type="InterPro" id="IPR012677">
    <property type="entry name" value="Nucleotide-bd_a/b_plait_sf"/>
</dbReference>
<sequence length="723" mass="76599">MGESFSLSEEAGVPLNGGDDGAYGVTEERVLLTKLTQLLSQRHSLLLSDLGALLPSSLRQRVKDQGGVRNWLQRHSALFVVSGQPGKESVTLALGASLAGCRDVPDREVETRTESGSGAVPAVGELGDAEDPLDQSAVQLRGLPYKASLEDVRSFLGDYAAELSGAGIQLVLNRDGRSSGFARVQFATFEIAVRCRDELHLRSMEDRYVEVFLYSERPSKGRRRAGVLEDVPVPGEPSQQSWTVVDVSGITREHVVRECRTHMSEPRRRRLLLSMLGVALSPEVRSYLKQMDQGLKHFLAQYPREFSVDGGKGCEYVTYAPIRLSQAIDGFDEPEATNSAPATVPTPGAVGSTEPRQEPASPMPNQWPTPGARGLDTPSYWGTPSAVPWADNLRAPWLPPWPAGGLGPPGATSLAAGDVNPPWAPPPAWPMPVTQFGWPGLQPPPPSGTWNNLVSGTAPQATGSGTALDSGTATRCSSACSSFPAVQACPAIQTVPDTASTTIRLRGLPFSASEQDVLAFFAQYDVVDLIADGPKVVSLMLRPNGRPSGQAVVSMRSRGDAELAQRVLDGQWMGSRYIEVFNCDDFGNVETPKPEGSSCAVSAPPAAPPQTVSVAPAVQESSPPLFTGALPWSQTAPWNNAAFPQSVRPSAGAGTDEMSWEAMFEFLHTAATQAGAQEGYSGRMHFGGPLPGGPSLLADGGLPAVPPPGAWSGCSPAVRGQSI</sequence>
<gene>
    <name evidence="6" type="ORF">NSCI0253_LOCUS47084</name>
</gene>
<dbReference type="InterPro" id="IPR000504">
    <property type="entry name" value="RRM_dom"/>
</dbReference>
<keyword evidence="2 3" id="KW-0694">RNA-binding</keyword>
<protein>
    <recommendedName>
        <fullName evidence="5">RRM domain-containing protein</fullName>
    </recommendedName>
</protein>
<feature type="domain" description="RRM" evidence="5">
    <location>
        <begin position="136"/>
        <end position="216"/>
    </location>
</feature>
<evidence type="ECO:0000256" key="2">
    <source>
        <dbReference type="ARBA" id="ARBA00022884"/>
    </source>
</evidence>
<accession>A0A7S1B252</accession>
<dbReference type="Pfam" id="PF00076">
    <property type="entry name" value="RRM_1"/>
    <property type="match status" value="1"/>
</dbReference>
<feature type="region of interest" description="Disordered" evidence="4">
    <location>
        <begin position="332"/>
        <end position="373"/>
    </location>
</feature>
<dbReference type="InterPro" id="IPR050666">
    <property type="entry name" value="ESRP"/>
</dbReference>
<dbReference type="SUPFAM" id="SSF54928">
    <property type="entry name" value="RNA-binding domain, RBD"/>
    <property type="match status" value="2"/>
</dbReference>
<evidence type="ECO:0000256" key="4">
    <source>
        <dbReference type="SAM" id="MobiDB-lite"/>
    </source>
</evidence>
<keyword evidence="1" id="KW-0677">Repeat</keyword>
<dbReference type="GO" id="GO:0003723">
    <property type="term" value="F:RNA binding"/>
    <property type="evidence" value="ECO:0007669"/>
    <property type="project" value="UniProtKB-UniRule"/>
</dbReference>
<dbReference type="AlphaFoldDB" id="A0A7S1B252"/>
<dbReference type="PANTHER" id="PTHR13976">
    <property type="entry name" value="HETEROGENEOUS NUCLEAR RIBONUCLEOPROTEIN-RELATED"/>
    <property type="match status" value="1"/>
</dbReference>
<dbReference type="PROSITE" id="PS50102">
    <property type="entry name" value="RRM"/>
    <property type="match status" value="2"/>
</dbReference>
<proteinExistence type="predicted"/>
<feature type="domain" description="RRM" evidence="5">
    <location>
        <begin position="501"/>
        <end position="585"/>
    </location>
</feature>
<evidence type="ECO:0000259" key="5">
    <source>
        <dbReference type="PROSITE" id="PS50102"/>
    </source>
</evidence>
<dbReference type="Gene3D" id="3.30.70.330">
    <property type="match status" value="2"/>
</dbReference>
<dbReference type="EMBL" id="HBFQ01066264">
    <property type="protein sequence ID" value="CAD8872727.1"/>
    <property type="molecule type" value="Transcribed_RNA"/>
</dbReference>
<name>A0A7S1B252_NOCSC</name>
<evidence type="ECO:0000256" key="3">
    <source>
        <dbReference type="PROSITE-ProRule" id="PRU00176"/>
    </source>
</evidence>
<reference evidence="6" key="1">
    <citation type="submission" date="2021-01" db="EMBL/GenBank/DDBJ databases">
        <authorList>
            <person name="Corre E."/>
            <person name="Pelletier E."/>
            <person name="Niang G."/>
            <person name="Scheremetjew M."/>
            <person name="Finn R."/>
            <person name="Kale V."/>
            <person name="Holt S."/>
            <person name="Cochrane G."/>
            <person name="Meng A."/>
            <person name="Brown T."/>
            <person name="Cohen L."/>
        </authorList>
    </citation>
    <scope>NUCLEOTIDE SEQUENCE</scope>
</reference>
<dbReference type="SMART" id="SM00360">
    <property type="entry name" value="RRM"/>
    <property type="match status" value="2"/>
</dbReference>
<evidence type="ECO:0000313" key="6">
    <source>
        <dbReference type="EMBL" id="CAD8872727.1"/>
    </source>
</evidence>